<evidence type="ECO:0000259" key="2">
    <source>
        <dbReference type="Pfam" id="PF02911"/>
    </source>
</evidence>
<keyword evidence="1" id="KW-1133">Transmembrane helix</keyword>
<accession>A0A833Z716</accession>
<dbReference type="SUPFAM" id="SSF50486">
    <property type="entry name" value="FMT C-terminal domain-like"/>
    <property type="match status" value="1"/>
</dbReference>
<evidence type="ECO:0000313" key="4">
    <source>
        <dbReference type="Proteomes" id="UP000664940"/>
    </source>
</evidence>
<dbReference type="AlphaFoldDB" id="A0A833Z716"/>
<dbReference type="Proteomes" id="UP000664940">
    <property type="component" value="Unassembled WGS sequence"/>
</dbReference>
<name>A0A833Z716_9CHIR</name>
<keyword evidence="1" id="KW-0472">Membrane</keyword>
<protein>
    <submittedName>
        <fullName evidence="3">Aldehyde dehydrogenase 1 family member L1</fullName>
    </submittedName>
</protein>
<sequence length="165" mass="18458">MVQAVRLIAEGKAPRLPQPEEGATYEGIQKKETAKINWEQPAEAIHNWIRGNDKVPGAWTEAGGQLLVKNIQLEDGKMIPASHFFRGEDNTVLELTKAELVTMEAVRVRGHFRATVWLCTAHGFCESHSLESSYARSLWMYVLALGTVFVLSYFGLSMSSCPFFL</sequence>
<proteinExistence type="predicted"/>
<dbReference type="EMBL" id="JABVXQ010000010">
    <property type="protein sequence ID" value="KAF6087302.1"/>
    <property type="molecule type" value="Genomic_DNA"/>
</dbReference>
<keyword evidence="1" id="KW-0812">Transmembrane</keyword>
<evidence type="ECO:0000313" key="3">
    <source>
        <dbReference type="EMBL" id="KAF6087302.1"/>
    </source>
</evidence>
<organism evidence="3 4">
    <name type="scientific">Phyllostomus discolor</name>
    <name type="common">pale spear-nosed bat</name>
    <dbReference type="NCBI Taxonomy" id="89673"/>
    <lineage>
        <taxon>Eukaryota</taxon>
        <taxon>Metazoa</taxon>
        <taxon>Chordata</taxon>
        <taxon>Craniata</taxon>
        <taxon>Vertebrata</taxon>
        <taxon>Euteleostomi</taxon>
        <taxon>Mammalia</taxon>
        <taxon>Eutheria</taxon>
        <taxon>Laurasiatheria</taxon>
        <taxon>Chiroptera</taxon>
        <taxon>Yangochiroptera</taxon>
        <taxon>Phyllostomidae</taxon>
        <taxon>Phyllostominae</taxon>
        <taxon>Phyllostomus</taxon>
    </lineage>
</organism>
<dbReference type="GO" id="GO:0003824">
    <property type="term" value="F:catalytic activity"/>
    <property type="evidence" value="ECO:0007669"/>
    <property type="project" value="InterPro"/>
</dbReference>
<comment type="caution">
    <text evidence="3">The sequence shown here is derived from an EMBL/GenBank/DDBJ whole genome shotgun (WGS) entry which is preliminary data.</text>
</comment>
<feature type="transmembrane region" description="Helical" evidence="1">
    <location>
        <begin position="138"/>
        <end position="156"/>
    </location>
</feature>
<gene>
    <name evidence="3" type="ORF">HJG60_000563</name>
</gene>
<evidence type="ECO:0000256" key="1">
    <source>
        <dbReference type="SAM" id="Phobius"/>
    </source>
</evidence>
<dbReference type="InterPro" id="IPR011034">
    <property type="entry name" value="Formyl_transferase-like_C_sf"/>
</dbReference>
<feature type="domain" description="Formyl transferase C-terminal" evidence="2">
    <location>
        <begin position="30"/>
        <end position="64"/>
    </location>
</feature>
<dbReference type="InterPro" id="IPR005793">
    <property type="entry name" value="Formyl_trans_C"/>
</dbReference>
<dbReference type="Gene3D" id="3.40.50.12230">
    <property type="match status" value="1"/>
</dbReference>
<reference evidence="3 4" key="1">
    <citation type="journal article" date="2020" name="Nature">
        <title>Six reference-quality genomes reveal evolution of bat adaptations.</title>
        <authorList>
            <person name="Jebb D."/>
            <person name="Huang Z."/>
            <person name="Pippel M."/>
            <person name="Hughes G.M."/>
            <person name="Lavrichenko K."/>
            <person name="Devanna P."/>
            <person name="Winkler S."/>
            <person name="Jermiin L.S."/>
            <person name="Skirmuntt E.C."/>
            <person name="Katzourakis A."/>
            <person name="Burkitt-Gray L."/>
            <person name="Ray D.A."/>
            <person name="Sullivan K.A.M."/>
            <person name="Roscito J.G."/>
            <person name="Kirilenko B.M."/>
            <person name="Davalos L.M."/>
            <person name="Corthals A.P."/>
            <person name="Power M.L."/>
            <person name="Jones G."/>
            <person name="Ransome R.D."/>
            <person name="Dechmann D.K.N."/>
            <person name="Locatelli A.G."/>
            <person name="Puechmaille S.J."/>
            <person name="Fedrigo O."/>
            <person name="Jarvis E.D."/>
            <person name="Hiller M."/>
            <person name="Vernes S.C."/>
            <person name="Myers E.W."/>
            <person name="Teeling E.C."/>
        </authorList>
    </citation>
    <scope>NUCLEOTIDE SEQUENCE [LARGE SCALE GENOMIC DNA]</scope>
    <source>
        <strain evidence="3">Bat1K_MPI-CBG_1</strain>
    </source>
</reference>
<dbReference type="Pfam" id="PF02911">
    <property type="entry name" value="Formyl_trans_C"/>
    <property type="match status" value="1"/>
</dbReference>